<organism evidence="2 3">
    <name type="scientific">Klebsiella aerogenes</name>
    <name type="common">Enterobacter aerogenes</name>
    <dbReference type="NCBI Taxonomy" id="548"/>
    <lineage>
        <taxon>Bacteria</taxon>
        <taxon>Pseudomonadati</taxon>
        <taxon>Pseudomonadota</taxon>
        <taxon>Gammaproteobacteria</taxon>
        <taxon>Enterobacterales</taxon>
        <taxon>Enterobacteriaceae</taxon>
        <taxon>Klebsiella/Raoultella group</taxon>
        <taxon>Klebsiella</taxon>
    </lineage>
</organism>
<dbReference type="AlphaFoldDB" id="A0AAW9EF51"/>
<reference evidence="2" key="1">
    <citation type="submission" date="2023-11" db="EMBL/GenBank/DDBJ databases">
        <title>Detection of rare carbapenemases in Enterobacterales - comparison of two colorimetric and two CIM-based carbapenemase assays.</title>
        <authorList>
            <person name="Schaffarczyk L."/>
            <person name="Noster J."/>
            <person name="Stelzer Y."/>
            <person name="Sattler J."/>
            <person name="Gatermann S."/>
            <person name="Hamprecht A."/>
        </authorList>
    </citation>
    <scope>NUCLEOTIDE SEQUENCE</scope>
    <source>
        <strain evidence="2">CIM-Cont-037</strain>
    </source>
</reference>
<feature type="region of interest" description="Disordered" evidence="1">
    <location>
        <begin position="48"/>
        <end position="67"/>
    </location>
</feature>
<dbReference type="EMBL" id="JAWZZT010002189">
    <property type="protein sequence ID" value="MDX7019537.1"/>
    <property type="molecule type" value="Genomic_DNA"/>
</dbReference>
<dbReference type="Proteomes" id="UP001279012">
    <property type="component" value="Unassembled WGS sequence"/>
</dbReference>
<protein>
    <submittedName>
        <fullName evidence="2">Uncharacterized protein</fullName>
    </submittedName>
</protein>
<gene>
    <name evidence="2" type="ORF">SJ059_34515</name>
</gene>
<accession>A0AAW9EF51</accession>
<feature type="non-terminal residue" evidence="2">
    <location>
        <position position="1"/>
    </location>
</feature>
<proteinExistence type="predicted"/>
<evidence type="ECO:0000256" key="1">
    <source>
        <dbReference type="SAM" id="MobiDB-lite"/>
    </source>
</evidence>
<sequence>WGPARSIPGVIQITRKPAPTRLNPTWRPSTRPHARTPARILNDKTVPHTRLSGDACGTLFPTGERTT</sequence>
<name>A0AAW9EF51_KLEAE</name>
<comment type="caution">
    <text evidence="2">The sequence shown here is derived from an EMBL/GenBank/DDBJ whole genome shotgun (WGS) entry which is preliminary data.</text>
</comment>
<evidence type="ECO:0000313" key="2">
    <source>
        <dbReference type="EMBL" id="MDX7019537.1"/>
    </source>
</evidence>
<evidence type="ECO:0000313" key="3">
    <source>
        <dbReference type="Proteomes" id="UP001279012"/>
    </source>
</evidence>